<dbReference type="AlphaFoldDB" id="A0AB39HU74"/>
<accession>A0AB39HU74</accession>
<keyword evidence="1" id="KW-0805">Transcription regulation</keyword>
<dbReference type="RefSeq" id="WP_280042012.1">
    <property type="nucleotide sequence ID" value="NZ_CP162607.1"/>
</dbReference>
<dbReference type="SUPFAM" id="SSF47413">
    <property type="entry name" value="lambda repressor-like DNA-binding domains"/>
    <property type="match status" value="1"/>
</dbReference>
<dbReference type="EMBL" id="CP162607">
    <property type="protein sequence ID" value="XDK34698.1"/>
    <property type="molecule type" value="Genomic_DNA"/>
</dbReference>
<feature type="domain" description="HTH cro/C1-type" evidence="5">
    <location>
        <begin position="114"/>
        <end position="169"/>
    </location>
</feature>
<dbReference type="PANTHER" id="PTHR40661:SF3">
    <property type="entry name" value="FELS-1 PROPHAGE TRANSCRIPTIONAL REGULATOR"/>
    <property type="match status" value="1"/>
</dbReference>
<gene>
    <name evidence="6" type="ORF">AB4Y39_13240</name>
</gene>
<evidence type="ECO:0000313" key="6">
    <source>
        <dbReference type="EMBL" id="XDK34698.1"/>
    </source>
</evidence>
<dbReference type="PROSITE" id="PS50943">
    <property type="entry name" value="HTH_CROC1"/>
    <property type="match status" value="1"/>
</dbReference>
<evidence type="ECO:0000256" key="2">
    <source>
        <dbReference type="ARBA" id="ARBA00023125"/>
    </source>
</evidence>
<keyword evidence="2" id="KW-0238">DNA-binding</keyword>
<dbReference type="CDD" id="cd06529">
    <property type="entry name" value="S24_LexA-like"/>
    <property type="match status" value="1"/>
</dbReference>
<dbReference type="CDD" id="cd00093">
    <property type="entry name" value="HTH_XRE"/>
    <property type="match status" value="1"/>
</dbReference>
<proteinExistence type="predicted"/>
<dbReference type="PANTHER" id="PTHR40661">
    <property type="match status" value="1"/>
</dbReference>
<dbReference type="InterPro" id="IPR039418">
    <property type="entry name" value="LexA-like"/>
</dbReference>
<evidence type="ECO:0000259" key="5">
    <source>
        <dbReference type="PROSITE" id="PS50943"/>
    </source>
</evidence>
<reference evidence="6" key="1">
    <citation type="submission" date="2024-07" db="EMBL/GenBank/DDBJ databases">
        <title>Identification and characteristics of a novel species of coltsfoot's symbiotic bacteria.</title>
        <authorList>
            <person name="Juszczyk A."/>
            <person name="Jasielczuk I."/>
            <person name="Gurgul A."/>
            <person name="Rogala M."/>
            <person name="Kowalczyk A."/>
            <person name="Szmatola T."/>
            <person name="Kosecka-Strojek M."/>
            <person name="Arent Z."/>
            <person name="Latowski D."/>
        </authorList>
    </citation>
    <scope>NUCLEOTIDE SEQUENCE</scope>
    <source>
        <strain evidence="6">Hg7Tf</strain>
    </source>
</reference>
<dbReference type="InterPro" id="IPR036286">
    <property type="entry name" value="LexA/Signal_pep-like_sf"/>
</dbReference>
<dbReference type="Gene3D" id="2.10.109.10">
    <property type="entry name" value="Umud Fragment, subunit A"/>
    <property type="match status" value="1"/>
</dbReference>
<keyword evidence="3" id="KW-0804">Transcription</keyword>
<organism evidence="6">
    <name type="scientific">Pseudomonas sp. Hg7Tf</name>
    <dbReference type="NCBI Taxonomy" id="3236988"/>
    <lineage>
        <taxon>Bacteria</taxon>
        <taxon>Pseudomonadati</taxon>
        <taxon>Pseudomonadota</taxon>
        <taxon>Gammaproteobacteria</taxon>
        <taxon>Pseudomonadales</taxon>
        <taxon>Pseudomonadaceae</taxon>
        <taxon>Pseudomonas</taxon>
    </lineage>
</organism>
<evidence type="ECO:0000256" key="3">
    <source>
        <dbReference type="ARBA" id="ARBA00023163"/>
    </source>
</evidence>
<name>A0AB39HU74_9PSED</name>
<protein>
    <submittedName>
        <fullName evidence="6">XRE family transcriptional regulator</fullName>
    </submittedName>
</protein>
<dbReference type="InterPro" id="IPR001387">
    <property type="entry name" value="Cro/C1-type_HTH"/>
</dbReference>
<dbReference type="SUPFAM" id="SSF51306">
    <property type="entry name" value="LexA/Signal peptidase"/>
    <property type="match status" value="1"/>
</dbReference>
<evidence type="ECO:0000256" key="4">
    <source>
        <dbReference type="SAM" id="SignalP"/>
    </source>
</evidence>
<sequence length="329" mass="36852">MLLLRGFLVAFCRLSGSSFGFAEQVFNRLAQLVANISATFCCSADGWLRGVAVFGDLRLRQPKLKKAYQHHLDCHGRPPMKFCISNHTETDSPEQYNSSYTFLYGDFMSVADRLRSKLRELGLNESELGRRAKVPQPTINRILSGESQSPRKSTVEPIATALGVSPDWLLFGGGEEKTRELTSPSEKEYALIPQFTARGACGDGYFNEHVEVTEGLAFKREWIRRMNSKPENLYVIYADGDSMEPYIFEGDVVLFDTSKTEPKDKQVYVIRRPDGGNSIKRLSQMLSGAWVIRSDNPDKISFPDEPVSEAALHDMPILGRVIWRGGGIG</sequence>
<dbReference type="InterPro" id="IPR010982">
    <property type="entry name" value="Lambda_DNA-bd_dom_sf"/>
</dbReference>
<dbReference type="SMART" id="SM00530">
    <property type="entry name" value="HTH_XRE"/>
    <property type="match status" value="1"/>
</dbReference>
<keyword evidence="4" id="KW-0732">Signal</keyword>
<feature type="chain" id="PRO_5044249264" evidence="4">
    <location>
        <begin position="23"/>
        <end position="329"/>
    </location>
</feature>
<dbReference type="Pfam" id="PF01381">
    <property type="entry name" value="HTH_3"/>
    <property type="match status" value="1"/>
</dbReference>
<dbReference type="GO" id="GO:0003677">
    <property type="term" value="F:DNA binding"/>
    <property type="evidence" value="ECO:0007669"/>
    <property type="project" value="UniProtKB-KW"/>
</dbReference>
<dbReference type="Gene3D" id="1.10.260.40">
    <property type="entry name" value="lambda repressor-like DNA-binding domains"/>
    <property type="match status" value="1"/>
</dbReference>
<evidence type="ECO:0000256" key="1">
    <source>
        <dbReference type="ARBA" id="ARBA00023015"/>
    </source>
</evidence>
<dbReference type="InterPro" id="IPR015927">
    <property type="entry name" value="Peptidase_S24_S26A/B/C"/>
</dbReference>
<feature type="signal peptide" evidence="4">
    <location>
        <begin position="1"/>
        <end position="22"/>
    </location>
</feature>
<dbReference type="Pfam" id="PF00717">
    <property type="entry name" value="Peptidase_S24"/>
    <property type="match status" value="1"/>
</dbReference>